<evidence type="ECO:0000313" key="4">
    <source>
        <dbReference type="Proteomes" id="UP000011648"/>
    </source>
</evidence>
<keyword evidence="4" id="KW-1185">Reference proteome</keyword>
<dbReference type="RefSeq" id="WP_006824712.1">
    <property type="nucleotide sequence ID" value="NZ_AOIL01000013.1"/>
</dbReference>
<dbReference type="Pfam" id="PF08327">
    <property type="entry name" value="AHSA1"/>
    <property type="match status" value="1"/>
</dbReference>
<reference evidence="3 4" key="1">
    <citation type="journal article" date="2014" name="PLoS Genet.">
        <title>Phylogenetically driven sequencing of extremely halophilic archaea reveals strategies for static and dynamic osmo-response.</title>
        <authorList>
            <person name="Becker E.A."/>
            <person name="Seitzer P.M."/>
            <person name="Tritt A."/>
            <person name="Larsen D."/>
            <person name="Krusor M."/>
            <person name="Yao A.I."/>
            <person name="Wu D."/>
            <person name="Madern D."/>
            <person name="Eisen J.A."/>
            <person name="Darling A.E."/>
            <person name="Facciotti M.T."/>
        </authorList>
    </citation>
    <scope>NUCLEOTIDE SEQUENCE [LARGE SCALE GENOMIC DNA]</scope>
    <source>
        <strain evidence="3 4">DSM 12281</strain>
    </source>
</reference>
<proteinExistence type="inferred from homology"/>
<dbReference type="SUPFAM" id="SSF55961">
    <property type="entry name" value="Bet v1-like"/>
    <property type="match status" value="1"/>
</dbReference>
<dbReference type="AlphaFoldDB" id="M0AC80"/>
<name>M0AC80_9EURY</name>
<sequence length="171" mass="19278">MTDEKATATEFEPSEYDMTIRRTFDAPRERVFEAWTDPERVEQWWGPAEFTVPYCELDVRPDGEFRIDMQGPDGTIYPGTGVYHVVDEPERIEATSRALEDEDGTPQLEVYQTVTFAERGEQTELTIQAEVIRASEAVADSLEGMELGWSQSLDKLEGFIADESAVPSTGD</sequence>
<dbReference type="Gene3D" id="3.30.530.20">
    <property type="match status" value="1"/>
</dbReference>
<organism evidence="3 4">
    <name type="scientific">Natrialba taiwanensis DSM 12281</name>
    <dbReference type="NCBI Taxonomy" id="1230458"/>
    <lineage>
        <taxon>Archaea</taxon>
        <taxon>Methanobacteriati</taxon>
        <taxon>Methanobacteriota</taxon>
        <taxon>Stenosarchaea group</taxon>
        <taxon>Halobacteria</taxon>
        <taxon>Halobacteriales</taxon>
        <taxon>Natrialbaceae</taxon>
        <taxon>Natrialba</taxon>
    </lineage>
</organism>
<comment type="caution">
    <text evidence="3">The sequence shown here is derived from an EMBL/GenBank/DDBJ whole genome shotgun (WGS) entry which is preliminary data.</text>
</comment>
<dbReference type="OrthoDB" id="165863at2157"/>
<accession>M0AC80</accession>
<dbReference type="CDD" id="cd07814">
    <property type="entry name" value="SRPBCC_CalC_Aha1-like"/>
    <property type="match status" value="1"/>
</dbReference>
<gene>
    <name evidence="3" type="ORF">C484_04240</name>
</gene>
<feature type="domain" description="Activator of Hsp90 ATPase homologue 1/2-like C-terminal" evidence="2">
    <location>
        <begin position="25"/>
        <end position="158"/>
    </location>
</feature>
<protein>
    <submittedName>
        <fullName evidence="3">Activator of hsp90 ATPase 1 family protein</fullName>
    </submittedName>
</protein>
<dbReference type="InterPro" id="IPR023393">
    <property type="entry name" value="START-like_dom_sf"/>
</dbReference>
<dbReference type="EMBL" id="AOIL01000013">
    <property type="protein sequence ID" value="ELY95467.1"/>
    <property type="molecule type" value="Genomic_DNA"/>
</dbReference>
<evidence type="ECO:0000259" key="2">
    <source>
        <dbReference type="Pfam" id="PF08327"/>
    </source>
</evidence>
<dbReference type="STRING" id="1230458.C484_04240"/>
<evidence type="ECO:0000256" key="1">
    <source>
        <dbReference type="ARBA" id="ARBA00006817"/>
    </source>
</evidence>
<dbReference type="InterPro" id="IPR013538">
    <property type="entry name" value="ASHA1/2-like_C"/>
</dbReference>
<evidence type="ECO:0000313" key="3">
    <source>
        <dbReference type="EMBL" id="ELY95467.1"/>
    </source>
</evidence>
<dbReference type="PATRIC" id="fig|1230458.4.peg.855"/>
<comment type="similarity">
    <text evidence="1">Belongs to the AHA1 family.</text>
</comment>
<dbReference type="Proteomes" id="UP000011648">
    <property type="component" value="Unassembled WGS sequence"/>
</dbReference>